<name>A0AAV2VJK8_9VIBR</name>
<keyword evidence="2 3" id="KW-0143">Chaperone</keyword>
<dbReference type="GO" id="GO:0051259">
    <property type="term" value="P:protein complex oligomerization"/>
    <property type="evidence" value="ECO:0007669"/>
    <property type="project" value="InterPro"/>
</dbReference>
<organism evidence="4 5">
    <name type="scientific">Vibrio nigripulchritudo SOn1</name>
    <dbReference type="NCBI Taxonomy" id="1238450"/>
    <lineage>
        <taxon>Bacteria</taxon>
        <taxon>Pseudomonadati</taxon>
        <taxon>Pseudomonadota</taxon>
        <taxon>Gammaproteobacteria</taxon>
        <taxon>Vibrionales</taxon>
        <taxon>Vibrionaceae</taxon>
        <taxon>Vibrio</taxon>
    </lineage>
</organism>
<evidence type="ECO:0000256" key="3">
    <source>
        <dbReference type="HAMAP-Rule" id="MF_01150"/>
    </source>
</evidence>
<dbReference type="EMBL" id="CAOF01000033">
    <property type="protein sequence ID" value="CCO44888.1"/>
    <property type="molecule type" value="Genomic_DNA"/>
</dbReference>
<protein>
    <recommendedName>
        <fullName evidence="3">Chaperone protein TorD</fullName>
    </recommendedName>
</protein>
<dbReference type="InterPro" id="IPR020945">
    <property type="entry name" value="DMSO/NO3_reduct_chaperone"/>
</dbReference>
<dbReference type="AlphaFoldDB" id="A0AAV2VJK8"/>
<dbReference type="Gene3D" id="1.20.120.1820">
    <property type="match status" value="1"/>
</dbReference>
<evidence type="ECO:0000256" key="1">
    <source>
        <dbReference type="ARBA" id="ARBA00022490"/>
    </source>
</evidence>
<comment type="subcellular location">
    <subcellularLocation>
        <location evidence="3">Cytoplasm</location>
    </subcellularLocation>
</comment>
<dbReference type="GO" id="GO:0006457">
    <property type="term" value="P:protein folding"/>
    <property type="evidence" value="ECO:0007669"/>
    <property type="project" value="UniProtKB-UniRule"/>
</dbReference>
<dbReference type="Proteomes" id="UP000018211">
    <property type="component" value="Unassembled WGS sequence"/>
</dbReference>
<dbReference type="GO" id="GO:0005737">
    <property type="term" value="C:cytoplasm"/>
    <property type="evidence" value="ECO:0007669"/>
    <property type="project" value="UniProtKB-SubCell"/>
</dbReference>
<proteinExistence type="inferred from homology"/>
<dbReference type="SUPFAM" id="SSF89155">
    <property type="entry name" value="TorD-like"/>
    <property type="match status" value="1"/>
</dbReference>
<dbReference type="InterPro" id="IPR036386">
    <property type="entry name" value="HscB_C_sf"/>
</dbReference>
<accession>A0AAV2VJK8</accession>
<evidence type="ECO:0000313" key="5">
    <source>
        <dbReference type="Proteomes" id="UP000018211"/>
    </source>
</evidence>
<keyword evidence="1 3" id="KW-0963">Cytoplasm</keyword>
<reference evidence="4 5" key="1">
    <citation type="journal article" date="2013" name="ISME J.">
        <title>Comparative genomics of pathogenic lineages of Vibrio nigripulchritudo identifies virulence-associated traits.</title>
        <authorList>
            <person name="Goudenege D."/>
            <person name="Labreuche Y."/>
            <person name="Krin E."/>
            <person name="Ansquer D."/>
            <person name="Mangenot S."/>
            <person name="Calteau A."/>
            <person name="Medigue C."/>
            <person name="Mazel D."/>
            <person name="Polz M.F."/>
            <person name="Le Roux F."/>
        </authorList>
    </citation>
    <scope>NUCLEOTIDE SEQUENCE [LARGE SCALE GENOMIC DNA]</scope>
    <source>
        <strain evidence="4 5">SOn1</strain>
    </source>
</reference>
<dbReference type="PANTHER" id="PTHR34227:SF11">
    <property type="entry name" value="CHAPERONE PROTEIN TORD"/>
    <property type="match status" value="1"/>
</dbReference>
<dbReference type="InterPro" id="IPR023069">
    <property type="entry name" value="Chaperone_TorD"/>
</dbReference>
<dbReference type="NCBIfam" id="NF003442">
    <property type="entry name" value="PRK04976.1"/>
    <property type="match status" value="1"/>
</dbReference>
<comment type="function">
    <text evidence="3">Involved in the biogenesis of TorA. Acts on TorA before the insertion of the molybdenum cofactor and, as a result, probably favors a conformation of the apoenzyme that is competent for acquiring the cofactor.</text>
</comment>
<dbReference type="HAMAP" id="MF_01150">
    <property type="entry name" value="TorD"/>
    <property type="match status" value="1"/>
</dbReference>
<comment type="caution">
    <text evidence="4">The sequence shown here is derived from an EMBL/GenBank/DDBJ whole genome shotgun (WGS) entry which is preliminary data.</text>
</comment>
<evidence type="ECO:0000313" key="4">
    <source>
        <dbReference type="EMBL" id="CCO44888.1"/>
    </source>
</evidence>
<dbReference type="Pfam" id="PF02613">
    <property type="entry name" value="Nitrate_red_del"/>
    <property type="match status" value="1"/>
</dbReference>
<dbReference type="InterPro" id="IPR036411">
    <property type="entry name" value="TorD-like_sf"/>
</dbReference>
<comment type="similarity">
    <text evidence="3">Belongs to the TorD/DmsD family. TorD subfamily.</text>
</comment>
<gene>
    <name evidence="3 4" type="primary">torD</name>
    <name evidence="4" type="ORF">VIBNISOn1_1280035</name>
</gene>
<evidence type="ECO:0000256" key="2">
    <source>
        <dbReference type="ARBA" id="ARBA00023186"/>
    </source>
</evidence>
<dbReference type="Gene3D" id="1.20.1280.20">
    <property type="entry name" value="HscB, C-terminal domain"/>
    <property type="match status" value="1"/>
</dbReference>
<dbReference type="PANTHER" id="PTHR34227">
    <property type="entry name" value="CHAPERONE PROTEIN YCDY"/>
    <property type="match status" value="1"/>
</dbReference>
<dbReference type="InterPro" id="IPR050289">
    <property type="entry name" value="TorD/DmsD_chaperones"/>
</dbReference>
<sequence>MQETKLFNEKRAEIYWWLSSLFAREMSDEELAKYQTAEIRGFIGGLAENSTLNSAATRLIEALNKLQDREDARLELAADFCGLFLTTDKHAALPYASIYHSGLLNGEPTRQMEALLLEKNIAMMEGFKEPADHLAIQLDFLGNLIVQSNEILNEEALEQALLEQKDFIETHLMTWLPQFNENCQKYDDFGFYASVSQLLIDFIQLDCDYIAGE</sequence>
<dbReference type="RefSeq" id="WP_022610569.1">
    <property type="nucleotide sequence ID" value="NZ_LK391965.1"/>
</dbReference>